<dbReference type="OrthoDB" id="6435999at2759"/>
<dbReference type="PANTHER" id="PTHR14352:SF2">
    <property type="entry name" value="HAUS AUGMIN-LIKE COMPLEX SUBUNIT 7"/>
    <property type="match status" value="1"/>
</dbReference>
<dbReference type="GO" id="GO:0051011">
    <property type="term" value="F:microtubule minus-end binding"/>
    <property type="evidence" value="ECO:0007669"/>
    <property type="project" value="TreeGrafter"/>
</dbReference>
<sequence>MGHLLDIIQTCEDAFANSESVTPGAYPPLQDLFSTLKESQAELKVKEMAKLGFELMLCRPDDVDLITGNVSPSRQLVFMGHLLDIIQTCEDAFANSESVTPGGDRNFVTCTRENADLLKELITSPHFQATLAPECNPWPADLKRLLVPEELQKRTLPCSNDDSISHHIQELQKISLHIEDLKHECPFLCSSVPGEEAVIQKLKLALTDFHQLIAAFLQVYENDFQEHCGHPAPPMSPSGPLFQSAHQLLTAFCKEVEAIAQFIESSRTIEGVVKKTQQAKECWGGSGTATLYEKIQELKQNYESFQSSLQD</sequence>
<organism evidence="1 2">
    <name type="scientific">Eleutherodactylus coqui</name>
    <name type="common">Puerto Rican coqui</name>
    <dbReference type="NCBI Taxonomy" id="57060"/>
    <lineage>
        <taxon>Eukaryota</taxon>
        <taxon>Metazoa</taxon>
        <taxon>Chordata</taxon>
        <taxon>Craniata</taxon>
        <taxon>Vertebrata</taxon>
        <taxon>Euteleostomi</taxon>
        <taxon>Amphibia</taxon>
        <taxon>Batrachia</taxon>
        <taxon>Anura</taxon>
        <taxon>Neobatrachia</taxon>
        <taxon>Hyloidea</taxon>
        <taxon>Eleutherodactylidae</taxon>
        <taxon>Eleutherodactylinae</taxon>
        <taxon>Eleutherodactylus</taxon>
        <taxon>Eleutherodactylus</taxon>
    </lineage>
</organism>
<proteinExistence type="predicted"/>
<comment type="caution">
    <text evidence="1">The sequence shown here is derived from an EMBL/GenBank/DDBJ whole genome shotgun (WGS) entry which is preliminary data.</text>
</comment>
<dbReference type="GO" id="GO:0031023">
    <property type="term" value="P:microtubule organizing center organization"/>
    <property type="evidence" value="ECO:0007669"/>
    <property type="project" value="TreeGrafter"/>
</dbReference>
<reference evidence="1" key="1">
    <citation type="thesis" date="2020" institute="ProQuest LLC" country="789 East Eisenhower Parkway, Ann Arbor, MI, USA">
        <title>Comparative Genomics and Chromosome Evolution.</title>
        <authorList>
            <person name="Mudd A.B."/>
        </authorList>
    </citation>
    <scope>NUCLEOTIDE SEQUENCE</scope>
    <source>
        <strain evidence="1">HN-11 Male</strain>
        <tissue evidence="1">Kidney and liver</tissue>
    </source>
</reference>
<evidence type="ECO:0000313" key="2">
    <source>
        <dbReference type="Proteomes" id="UP000770717"/>
    </source>
</evidence>
<dbReference type="GO" id="GO:0070652">
    <property type="term" value="C:HAUS complex"/>
    <property type="evidence" value="ECO:0007669"/>
    <property type="project" value="TreeGrafter"/>
</dbReference>
<dbReference type="EMBL" id="WNTK01000009">
    <property type="protein sequence ID" value="KAG9477832.1"/>
    <property type="molecule type" value="Genomic_DNA"/>
</dbReference>
<gene>
    <name evidence="1" type="ORF">GDO78_013031</name>
</gene>
<evidence type="ECO:0008006" key="3">
    <source>
        <dbReference type="Google" id="ProtNLM"/>
    </source>
</evidence>
<dbReference type="GO" id="GO:0051225">
    <property type="term" value="P:spindle assembly"/>
    <property type="evidence" value="ECO:0007669"/>
    <property type="project" value="TreeGrafter"/>
</dbReference>
<dbReference type="InterPro" id="IPR029711">
    <property type="entry name" value="Haus7-like"/>
</dbReference>
<accession>A0A8J6K336</accession>
<dbReference type="AlphaFoldDB" id="A0A8J6K336"/>
<keyword evidence="2" id="KW-1185">Reference proteome</keyword>
<evidence type="ECO:0000313" key="1">
    <source>
        <dbReference type="EMBL" id="KAG9477832.1"/>
    </source>
</evidence>
<dbReference type="PANTHER" id="PTHR14352">
    <property type="entry name" value="HAUS AUGMIN-LIKE COMPLEX SUBUNIT 7"/>
    <property type="match status" value="1"/>
</dbReference>
<name>A0A8J6K336_ELECQ</name>
<protein>
    <recommendedName>
        <fullName evidence="3">HAUS augmin-like complex subunit 7</fullName>
    </recommendedName>
</protein>
<dbReference type="Proteomes" id="UP000770717">
    <property type="component" value="Unassembled WGS sequence"/>
</dbReference>